<organism evidence="3 4">
    <name type="scientific">Ideonella aquatica</name>
    <dbReference type="NCBI Taxonomy" id="2824119"/>
    <lineage>
        <taxon>Bacteria</taxon>
        <taxon>Pseudomonadati</taxon>
        <taxon>Pseudomonadota</taxon>
        <taxon>Betaproteobacteria</taxon>
        <taxon>Burkholderiales</taxon>
        <taxon>Sphaerotilaceae</taxon>
        <taxon>Ideonella</taxon>
    </lineage>
</organism>
<protein>
    <recommendedName>
        <fullName evidence="5">Secreted protein</fullName>
    </recommendedName>
</protein>
<name>A0A940YS15_9BURK</name>
<reference evidence="3" key="1">
    <citation type="submission" date="2021-04" db="EMBL/GenBank/DDBJ databases">
        <title>The genome sequence of Ideonella sp. 4Y11.</title>
        <authorList>
            <person name="Liu Y."/>
        </authorList>
    </citation>
    <scope>NUCLEOTIDE SEQUENCE</scope>
    <source>
        <strain evidence="3">4Y11</strain>
    </source>
</reference>
<feature type="signal peptide" evidence="2">
    <location>
        <begin position="1"/>
        <end position="28"/>
    </location>
</feature>
<evidence type="ECO:0000256" key="1">
    <source>
        <dbReference type="SAM" id="MobiDB-lite"/>
    </source>
</evidence>
<dbReference type="AlphaFoldDB" id="A0A940YS15"/>
<comment type="caution">
    <text evidence="3">The sequence shown here is derived from an EMBL/GenBank/DDBJ whole genome shotgun (WGS) entry which is preliminary data.</text>
</comment>
<feature type="compositionally biased region" description="Pro residues" evidence="1">
    <location>
        <begin position="217"/>
        <end position="229"/>
    </location>
</feature>
<sequence length="229" mass="23339">MKTPSASPKLRAGIVALALTGLAGSALADAANPNADTSVSSVRNADNSTTVTISGSWWWPKQNCSGRYGVAWGVDWWGVSTRTTPLPSFTMTNATVVLAHGSTQRASVNPAGAIAIPGGTYFHTGANFSGEVPFSGSTCQVVVRSGVSGATGAWSAQATYPAGAQLPPQLCVNMYDPHGRAGRPSDKAADLSPILQKDNSIQTNAYTPGGGSCAVLTPPPPPPPPPVNP</sequence>
<dbReference type="EMBL" id="JAGQDE010000041">
    <property type="protein sequence ID" value="MBQ0961822.1"/>
    <property type="molecule type" value="Genomic_DNA"/>
</dbReference>
<dbReference type="RefSeq" id="WP_210804507.1">
    <property type="nucleotide sequence ID" value="NZ_JAGQDE010000041.1"/>
</dbReference>
<keyword evidence="4" id="KW-1185">Reference proteome</keyword>
<dbReference type="Proteomes" id="UP000678374">
    <property type="component" value="Unassembled WGS sequence"/>
</dbReference>
<feature type="compositionally biased region" description="Basic and acidic residues" evidence="1">
    <location>
        <begin position="177"/>
        <end position="189"/>
    </location>
</feature>
<evidence type="ECO:0008006" key="5">
    <source>
        <dbReference type="Google" id="ProtNLM"/>
    </source>
</evidence>
<evidence type="ECO:0000256" key="2">
    <source>
        <dbReference type="SAM" id="SignalP"/>
    </source>
</evidence>
<feature type="compositionally biased region" description="Polar residues" evidence="1">
    <location>
        <begin position="197"/>
        <end position="206"/>
    </location>
</feature>
<gene>
    <name evidence="3" type="ORF">KAK06_22990</name>
</gene>
<accession>A0A940YS15</accession>
<feature type="chain" id="PRO_5036991112" description="Secreted protein" evidence="2">
    <location>
        <begin position="29"/>
        <end position="229"/>
    </location>
</feature>
<proteinExistence type="predicted"/>
<evidence type="ECO:0000313" key="3">
    <source>
        <dbReference type="EMBL" id="MBQ0961822.1"/>
    </source>
</evidence>
<keyword evidence="2" id="KW-0732">Signal</keyword>
<feature type="region of interest" description="Disordered" evidence="1">
    <location>
        <begin position="177"/>
        <end position="229"/>
    </location>
</feature>
<evidence type="ECO:0000313" key="4">
    <source>
        <dbReference type="Proteomes" id="UP000678374"/>
    </source>
</evidence>